<organism evidence="1">
    <name type="scientific">Accumulibacter regalis</name>
    <dbReference type="NCBI Taxonomy" id="522306"/>
    <lineage>
        <taxon>Bacteria</taxon>
        <taxon>Pseudomonadati</taxon>
        <taxon>Pseudomonadota</taxon>
        <taxon>Betaproteobacteria</taxon>
        <taxon>Candidatus Accumulibacter</taxon>
    </lineage>
</organism>
<evidence type="ECO:0000313" key="1">
    <source>
        <dbReference type="EMBL" id="ACV36487.1"/>
    </source>
</evidence>
<dbReference type="EMBL" id="CP001715">
    <property type="protein sequence ID" value="ACV36487.1"/>
    <property type="molecule type" value="Genomic_DNA"/>
</dbReference>
<gene>
    <name evidence="1" type="ordered locus">CAP2UW1_3217</name>
</gene>
<dbReference type="STRING" id="522306.CAP2UW1_3217"/>
<accession>C7RVL4</accession>
<reference evidence="1" key="2">
    <citation type="submission" date="2009-09" db="EMBL/GenBank/DDBJ databases">
        <title>Complete sequence of chromosome of Candidatus Accumulibacter phosphatis clade IIA str. UW-1.</title>
        <authorList>
            <consortium name="US DOE Joint Genome Institute"/>
            <person name="Martin H.G."/>
            <person name="Ivanova N."/>
            <person name="Kunin V."/>
            <person name="Warnecke F."/>
            <person name="Barry K."/>
            <person name="He S."/>
            <person name="Salamov A."/>
            <person name="Szeto E."/>
            <person name="Dalin E."/>
            <person name="Pangilinan J.L."/>
            <person name="Lapidus A."/>
            <person name="Lowry S."/>
            <person name="Kyrpides N.C."/>
            <person name="McMahon K.D."/>
            <person name="Hugenholtz P."/>
        </authorList>
    </citation>
    <scope>NUCLEOTIDE SEQUENCE [LARGE SCALE GENOMIC DNA]</scope>
    <source>
        <strain evidence="1">UW-1</strain>
    </source>
</reference>
<proteinExistence type="predicted"/>
<sequence>MASADNPLLSLPLLDIDAEAFDRLYGFVSHPIPFRAGRRVAVRVVSQFGEESTKVLQP</sequence>
<dbReference type="HOGENOM" id="CLU_2968675_0_0_4"/>
<dbReference type="AlphaFoldDB" id="C7RVL4"/>
<dbReference type="KEGG" id="app:CAP2UW1_3217"/>
<reference evidence="1" key="1">
    <citation type="submission" date="2009-08" db="EMBL/GenBank/DDBJ databases">
        <authorList>
            <consortium name="US DOE Joint Genome Institute"/>
            <person name="Lucas S."/>
            <person name="Copeland A."/>
            <person name="Lapidus A."/>
            <person name="Glavina del Rio T."/>
            <person name="Dalin E."/>
            <person name="Tice H."/>
            <person name="Bruce D."/>
            <person name="Barry K."/>
            <person name="Pitluck S."/>
            <person name="Lowry S."/>
            <person name="Larimer F."/>
            <person name="Land M."/>
            <person name="Hauser L."/>
            <person name="Kyrpides N."/>
            <person name="Ivanova N."/>
            <person name="McMahon K.D."/>
            <person name="Hugenholtz P."/>
        </authorList>
    </citation>
    <scope>NUCLEOTIDE SEQUENCE</scope>
    <source>
        <strain evidence="1">UW-1</strain>
    </source>
</reference>
<protein>
    <submittedName>
        <fullName evidence="1">Uncharacterized protein</fullName>
    </submittedName>
</protein>
<name>C7RVL4_ACCRE</name>